<accession>A0A0D2K3J1</accession>
<dbReference type="EMBL" id="ARQD01000007">
    <property type="protein sequence ID" value="KIX84867.1"/>
    <property type="molecule type" value="Genomic_DNA"/>
</dbReference>
<gene>
    <name evidence="1" type="ORF">J120_05080</name>
</gene>
<dbReference type="AlphaFoldDB" id="A0A0D2K3J1"/>
<reference evidence="1 2" key="1">
    <citation type="journal article" date="2013" name="Proc. Natl. Acad. Sci. U.S.A.">
        <title>Candidate phylum TM6 genome recovered from a hospital sink biofilm provides genomic insights into this uncultivated phylum.</title>
        <authorList>
            <person name="McLean J.S."/>
            <person name="Lombardo M.J."/>
            <person name="Badger J.H."/>
            <person name="Edlund A."/>
            <person name="Novotny M."/>
            <person name="Yee-Greenbaum J."/>
            <person name="Vyahhi N."/>
            <person name="Hall A.P."/>
            <person name="Yang Y."/>
            <person name="Dupont C.L."/>
            <person name="Ziegler M.G."/>
            <person name="Chitsaz H."/>
            <person name="Allen A.E."/>
            <person name="Yooseph S."/>
            <person name="Tesler G."/>
            <person name="Pevzner P.A."/>
            <person name="Friedman R.M."/>
            <person name="Nealson K.H."/>
            <person name="Venter J.C."/>
            <person name="Lasken R.S."/>
        </authorList>
    </citation>
    <scope>NUCLEOTIDE SEQUENCE [LARGE SCALE GENOMIC DNA]</scope>
    <source>
        <strain evidence="1 2">TM6SC1</strain>
    </source>
</reference>
<dbReference type="STRING" id="1306947.J120_05080"/>
<name>A0A0D2K3J1_9BACT</name>
<keyword evidence="2" id="KW-1185">Reference proteome</keyword>
<evidence type="ECO:0000313" key="1">
    <source>
        <dbReference type="EMBL" id="KIX84867.1"/>
    </source>
</evidence>
<sequence>MAHYELFYTQFLLQVQSAVEKLCNSKLTKQHRSPQEGSILKCIAKYARLLKKQPEELIPFLSELYEQYHPLSFKFFMECGIDNHKLRANIDHLLTINHSIGCPLIHIFLPHYLHSDRYKLLTEHNRNTYLNNFLHIAAQHYQKIYGHATTKLPIPICIYVPEITTVTHILNQSLATEAMIAATLRDSLFDCVNNVEKYVLINQNMEQSTQIISCIEREPMKNTVTLTATPLLLTNARGEKVTSFHPYTVSHNRDEKKVLLLQDLVAAFIKLYKE</sequence>
<dbReference type="Proteomes" id="UP000032214">
    <property type="component" value="Unassembled WGS sequence"/>
</dbReference>
<protein>
    <submittedName>
        <fullName evidence="1">Uncharacterized protein</fullName>
    </submittedName>
</protein>
<comment type="caution">
    <text evidence="1">The sequence shown here is derived from an EMBL/GenBank/DDBJ whole genome shotgun (WGS) entry which is preliminary data.</text>
</comment>
<organism evidence="1 2">
    <name type="scientific">candidate division TM6 bacterium JCVI TM6SC1</name>
    <dbReference type="NCBI Taxonomy" id="1306947"/>
    <lineage>
        <taxon>Bacteria</taxon>
        <taxon>Candidatus Babelota</taxon>
        <taxon>Vermiphilus</taxon>
    </lineage>
</organism>
<proteinExistence type="predicted"/>
<evidence type="ECO:0000313" key="2">
    <source>
        <dbReference type="Proteomes" id="UP000032214"/>
    </source>
</evidence>